<feature type="domain" description="ABC transmembrane type-1" evidence="9">
    <location>
        <begin position="18"/>
        <end position="225"/>
    </location>
</feature>
<evidence type="ECO:0000256" key="1">
    <source>
        <dbReference type="ARBA" id="ARBA00004429"/>
    </source>
</evidence>
<dbReference type="CDD" id="cd06261">
    <property type="entry name" value="TM_PBP2"/>
    <property type="match status" value="1"/>
</dbReference>
<dbReference type="PROSITE" id="PS50928">
    <property type="entry name" value="ABC_TM1"/>
    <property type="match status" value="1"/>
</dbReference>
<comment type="similarity">
    <text evidence="2">Belongs to the binding-protein-dependent transport system permease family. HisMQ subfamily.</text>
</comment>
<sequence>MFDGFLAPRYIGWMIDGLGVTLGLSALASVIALVLGFVLCVLRLSPSRLVAGLAAAWLSAFRNTPLLVQLFFWYFGVPALLPDSVMAWLNAPHRIGVEAFGAPWPPFEMLAGLLGLSLYSAAFMAEEFRAGIYSVAPGQTAAGRALGMTSTRIWLSVILPQAVRIARAPLAGQVMNVVKNSSLTMAIGLAELSYAARQVETETFQAFQAFGLATLFYIGAVALIGGFSQLTWGRSTPPTGGTR</sequence>
<keyword evidence="6 8" id="KW-1133">Transmembrane helix</keyword>
<keyword evidence="4" id="KW-1003">Cell membrane</keyword>
<evidence type="ECO:0000256" key="4">
    <source>
        <dbReference type="ARBA" id="ARBA00022475"/>
    </source>
</evidence>
<accession>A0ABX8TFE2</accession>
<dbReference type="Pfam" id="PF00528">
    <property type="entry name" value="BPD_transp_1"/>
    <property type="match status" value="1"/>
</dbReference>
<keyword evidence="7 8" id="KW-0472">Membrane</keyword>
<feature type="transmembrane region" description="Helical" evidence="8">
    <location>
        <begin position="107"/>
        <end position="125"/>
    </location>
</feature>
<evidence type="ECO:0000256" key="5">
    <source>
        <dbReference type="ARBA" id="ARBA00022692"/>
    </source>
</evidence>
<dbReference type="InterPro" id="IPR000515">
    <property type="entry name" value="MetI-like"/>
</dbReference>
<dbReference type="InterPro" id="IPR043429">
    <property type="entry name" value="ArtM/GltK/GlnP/TcyL/YhdX-like"/>
</dbReference>
<keyword evidence="5 8" id="KW-0812">Transmembrane</keyword>
<gene>
    <name evidence="10" type="ORF">KWG56_11065</name>
</gene>
<evidence type="ECO:0000256" key="8">
    <source>
        <dbReference type="RuleBase" id="RU363032"/>
    </source>
</evidence>
<evidence type="ECO:0000313" key="11">
    <source>
        <dbReference type="Proteomes" id="UP000824334"/>
    </source>
</evidence>
<dbReference type="InterPro" id="IPR010065">
    <property type="entry name" value="AA_ABC_transptr_permease_3TM"/>
</dbReference>
<dbReference type="GeneID" id="94375811"/>
<evidence type="ECO:0000256" key="2">
    <source>
        <dbReference type="ARBA" id="ARBA00010072"/>
    </source>
</evidence>
<feature type="transmembrane region" description="Helical" evidence="8">
    <location>
        <begin position="206"/>
        <end position="227"/>
    </location>
</feature>
<dbReference type="NCBIfam" id="TIGR01726">
    <property type="entry name" value="HEQRo_perm_3TM"/>
    <property type="match status" value="1"/>
</dbReference>
<keyword evidence="3 8" id="KW-0813">Transport</keyword>
<name>A0ABX8TFE2_9CAUL</name>
<dbReference type="EMBL" id="CP080034">
    <property type="protein sequence ID" value="QYC09160.1"/>
    <property type="molecule type" value="Genomic_DNA"/>
</dbReference>
<feature type="transmembrane region" description="Helical" evidence="8">
    <location>
        <begin position="20"/>
        <end position="42"/>
    </location>
</feature>
<proteinExistence type="inferred from homology"/>
<evidence type="ECO:0000256" key="7">
    <source>
        <dbReference type="ARBA" id="ARBA00023136"/>
    </source>
</evidence>
<reference evidence="10 11" key="1">
    <citation type="submission" date="2021-07" db="EMBL/GenBank/DDBJ databases">
        <title>Isolation and characterization of bacteria from a gold mining with a capacity of golden bioaccumulation.</title>
        <authorList>
            <person name="Yang X.J."/>
        </authorList>
    </citation>
    <scope>NUCLEOTIDE SEQUENCE [LARGE SCALE GENOMIC DNA]</scope>
    <source>
        <strain evidence="10 11">Au29</strain>
    </source>
</reference>
<evidence type="ECO:0000256" key="3">
    <source>
        <dbReference type="ARBA" id="ARBA00022448"/>
    </source>
</evidence>
<evidence type="ECO:0000313" key="10">
    <source>
        <dbReference type="EMBL" id="QYC09160.1"/>
    </source>
</evidence>
<organism evidence="10 11">
    <name type="scientific">Brevundimonas nasdae</name>
    <dbReference type="NCBI Taxonomy" id="172043"/>
    <lineage>
        <taxon>Bacteria</taxon>
        <taxon>Pseudomonadati</taxon>
        <taxon>Pseudomonadota</taxon>
        <taxon>Alphaproteobacteria</taxon>
        <taxon>Caulobacterales</taxon>
        <taxon>Caulobacteraceae</taxon>
        <taxon>Brevundimonas</taxon>
    </lineage>
</organism>
<evidence type="ECO:0000259" key="9">
    <source>
        <dbReference type="PROSITE" id="PS50928"/>
    </source>
</evidence>
<comment type="subcellular location">
    <subcellularLocation>
        <location evidence="1">Cell inner membrane</location>
        <topology evidence="1">Multi-pass membrane protein</topology>
    </subcellularLocation>
    <subcellularLocation>
        <location evidence="8">Cell membrane</location>
        <topology evidence="8">Multi-pass membrane protein</topology>
    </subcellularLocation>
</comment>
<protein>
    <submittedName>
        <fullName evidence="10">Amino acid ABC transporter permease</fullName>
    </submittedName>
</protein>
<dbReference type="PANTHER" id="PTHR30614:SF47">
    <property type="entry name" value="ABC TRANSPORTER PERMEASE"/>
    <property type="match status" value="1"/>
</dbReference>
<dbReference type="Proteomes" id="UP000824334">
    <property type="component" value="Chromosome"/>
</dbReference>
<evidence type="ECO:0000256" key="6">
    <source>
        <dbReference type="ARBA" id="ARBA00022989"/>
    </source>
</evidence>
<dbReference type="PANTHER" id="PTHR30614">
    <property type="entry name" value="MEMBRANE COMPONENT OF AMINO ACID ABC TRANSPORTER"/>
    <property type="match status" value="1"/>
</dbReference>
<dbReference type="RefSeq" id="WP_219354798.1">
    <property type="nucleotide sequence ID" value="NZ_CP080034.1"/>
</dbReference>
<keyword evidence="11" id="KW-1185">Reference proteome</keyword>